<dbReference type="GO" id="GO:0000976">
    <property type="term" value="F:transcription cis-regulatory region binding"/>
    <property type="evidence" value="ECO:0007669"/>
    <property type="project" value="TreeGrafter"/>
</dbReference>
<evidence type="ECO:0000259" key="4">
    <source>
        <dbReference type="PROSITE" id="PS50110"/>
    </source>
</evidence>
<sequence>MRVLVVEDFEVLARSIGIGLRREGMAVDVVLDGTEALERLTVTRYDVVVLDRDLPGTHGDEVCRQLTADGAGGRVLMLTAASTVQDRVNGLGLGADDYLPKPFDFSELVARVRALARRSTPAAPPILRAKDVVLDPARRVASRSGQRLELSPKEFAVLECLMTASDRVVSTEQLLDGVWDEAADPFTTTVKTTIRRLRAKLGDPPIIHTVREAGYRIGEP</sequence>
<dbReference type="Pfam" id="PF00486">
    <property type="entry name" value="Trans_reg_C"/>
    <property type="match status" value="1"/>
</dbReference>
<protein>
    <submittedName>
        <fullName evidence="6">Response regulator transcription factor</fullName>
    </submittedName>
</protein>
<evidence type="ECO:0000259" key="5">
    <source>
        <dbReference type="PROSITE" id="PS51755"/>
    </source>
</evidence>
<dbReference type="SMART" id="SM00862">
    <property type="entry name" value="Trans_reg_C"/>
    <property type="match status" value="1"/>
</dbReference>
<reference evidence="6 7" key="2">
    <citation type="submission" date="2019-08" db="EMBL/GenBank/DDBJ databases">
        <title>Jejuicoccus antrihumi gen. nov., sp. nov., a new member of the family Dermacoccaceae isolated from a cave.</title>
        <authorList>
            <person name="Schumann P."/>
            <person name="Kim I.S."/>
        </authorList>
    </citation>
    <scope>NUCLEOTIDE SEQUENCE [LARGE SCALE GENOMIC DNA]</scope>
    <source>
        <strain evidence="6 7">C5-26</strain>
    </source>
</reference>
<feature type="domain" description="Response regulatory" evidence="4">
    <location>
        <begin position="2"/>
        <end position="116"/>
    </location>
</feature>
<dbReference type="OrthoDB" id="162434at2"/>
<evidence type="ECO:0000313" key="7">
    <source>
        <dbReference type="Proteomes" id="UP000320244"/>
    </source>
</evidence>
<feature type="domain" description="OmpR/PhoB-type" evidence="5">
    <location>
        <begin position="124"/>
        <end position="219"/>
    </location>
</feature>
<evidence type="ECO:0000256" key="3">
    <source>
        <dbReference type="PROSITE-ProRule" id="PRU01091"/>
    </source>
</evidence>
<dbReference type="Gene3D" id="1.10.10.10">
    <property type="entry name" value="Winged helix-like DNA-binding domain superfamily/Winged helix DNA-binding domain"/>
    <property type="match status" value="1"/>
</dbReference>
<dbReference type="Gene3D" id="6.10.250.690">
    <property type="match status" value="1"/>
</dbReference>
<keyword evidence="1 3" id="KW-0238">DNA-binding</keyword>
<dbReference type="InterPro" id="IPR001867">
    <property type="entry name" value="OmpR/PhoB-type_DNA-bd"/>
</dbReference>
<dbReference type="Proteomes" id="UP000320244">
    <property type="component" value="Unassembled WGS sequence"/>
</dbReference>
<dbReference type="PROSITE" id="PS51755">
    <property type="entry name" value="OMPR_PHOB"/>
    <property type="match status" value="1"/>
</dbReference>
<dbReference type="SUPFAM" id="SSF52172">
    <property type="entry name" value="CheY-like"/>
    <property type="match status" value="1"/>
</dbReference>
<evidence type="ECO:0000313" key="6">
    <source>
        <dbReference type="EMBL" id="TWP37219.1"/>
    </source>
</evidence>
<dbReference type="Gene3D" id="3.40.50.2300">
    <property type="match status" value="1"/>
</dbReference>
<dbReference type="PROSITE" id="PS50110">
    <property type="entry name" value="RESPONSE_REGULATORY"/>
    <property type="match status" value="1"/>
</dbReference>
<dbReference type="InterPro" id="IPR036388">
    <property type="entry name" value="WH-like_DNA-bd_sf"/>
</dbReference>
<reference evidence="6 7" key="1">
    <citation type="submission" date="2019-05" db="EMBL/GenBank/DDBJ databases">
        <authorList>
            <person name="Lee S.D."/>
        </authorList>
    </citation>
    <scope>NUCLEOTIDE SEQUENCE [LARGE SCALE GENOMIC DNA]</scope>
    <source>
        <strain evidence="6 7">C5-26</strain>
    </source>
</reference>
<dbReference type="InterPro" id="IPR011006">
    <property type="entry name" value="CheY-like_superfamily"/>
</dbReference>
<dbReference type="InterPro" id="IPR039420">
    <property type="entry name" value="WalR-like"/>
</dbReference>
<evidence type="ECO:0000256" key="1">
    <source>
        <dbReference type="ARBA" id="ARBA00023125"/>
    </source>
</evidence>
<dbReference type="CDD" id="cd00383">
    <property type="entry name" value="trans_reg_C"/>
    <property type="match status" value="1"/>
</dbReference>
<name>A0A563E4J3_9MICO</name>
<dbReference type="RefSeq" id="WP_146316090.1">
    <property type="nucleotide sequence ID" value="NZ_VCQV01000007.1"/>
</dbReference>
<organism evidence="6 7">
    <name type="scientific">Leekyejoonella antrihumi</name>
    <dbReference type="NCBI Taxonomy" id="1660198"/>
    <lineage>
        <taxon>Bacteria</taxon>
        <taxon>Bacillati</taxon>
        <taxon>Actinomycetota</taxon>
        <taxon>Actinomycetes</taxon>
        <taxon>Micrococcales</taxon>
        <taxon>Dermacoccaceae</taxon>
        <taxon>Leekyejoonella</taxon>
    </lineage>
</organism>
<evidence type="ECO:0000256" key="2">
    <source>
        <dbReference type="PROSITE-ProRule" id="PRU00169"/>
    </source>
</evidence>
<comment type="caution">
    <text evidence="6">The sequence shown here is derived from an EMBL/GenBank/DDBJ whole genome shotgun (WGS) entry which is preliminary data.</text>
</comment>
<dbReference type="SMART" id="SM00448">
    <property type="entry name" value="REC"/>
    <property type="match status" value="1"/>
</dbReference>
<dbReference type="GO" id="GO:0005829">
    <property type="term" value="C:cytosol"/>
    <property type="evidence" value="ECO:0007669"/>
    <property type="project" value="TreeGrafter"/>
</dbReference>
<accession>A0A563E4J3</accession>
<feature type="DNA-binding region" description="OmpR/PhoB-type" evidence="3">
    <location>
        <begin position="124"/>
        <end position="219"/>
    </location>
</feature>
<gene>
    <name evidence="6" type="ORF">FGL98_07375</name>
</gene>
<feature type="modified residue" description="4-aspartylphosphate" evidence="2">
    <location>
        <position position="51"/>
    </location>
</feature>
<keyword evidence="7" id="KW-1185">Reference proteome</keyword>
<dbReference type="Pfam" id="PF00072">
    <property type="entry name" value="Response_reg"/>
    <property type="match status" value="1"/>
</dbReference>
<dbReference type="InterPro" id="IPR001789">
    <property type="entry name" value="Sig_transdc_resp-reg_receiver"/>
</dbReference>
<dbReference type="EMBL" id="VCQV01000007">
    <property type="protein sequence ID" value="TWP37219.1"/>
    <property type="molecule type" value="Genomic_DNA"/>
</dbReference>
<dbReference type="GO" id="GO:0032993">
    <property type="term" value="C:protein-DNA complex"/>
    <property type="evidence" value="ECO:0007669"/>
    <property type="project" value="TreeGrafter"/>
</dbReference>
<dbReference type="PANTHER" id="PTHR48111:SF36">
    <property type="entry name" value="TRANSCRIPTIONAL REGULATORY PROTEIN CUTR"/>
    <property type="match status" value="1"/>
</dbReference>
<dbReference type="GO" id="GO:0000156">
    <property type="term" value="F:phosphorelay response regulator activity"/>
    <property type="evidence" value="ECO:0007669"/>
    <property type="project" value="TreeGrafter"/>
</dbReference>
<proteinExistence type="predicted"/>
<keyword evidence="2" id="KW-0597">Phosphoprotein</keyword>
<dbReference type="GO" id="GO:0006355">
    <property type="term" value="P:regulation of DNA-templated transcription"/>
    <property type="evidence" value="ECO:0007669"/>
    <property type="project" value="InterPro"/>
</dbReference>
<dbReference type="AlphaFoldDB" id="A0A563E4J3"/>
<dbReference type="PANTHER" id="PTHR48111">
    <property type="entry name" value="REGULATOR OF RPOS"/>
    <property type="match status" value="1"/>
</dbReference>